<comment type="caution">
    <text evidence="3">The sequence shown here is derived from an EMBL/GenBank/DDBJ whole genome shotgun (WGS) entry which is preliminary data.</text>
</comment>
<keyword evidence="4" id="KW-1185">Reference proteome</keyword>
<name>A0A1C7MEA3_GRIFR</name>
<dbReference type="Proteomes" id="UP000092993">
    <property type="component" value="Unassembled WGS sequence"/>
</dbReference>
<evidence type="ECO:0000259" key="2">
    <source>
        <dbReference type="PROSITE" id="PS50181"/>
    </source>
</evidence>
<evidence type="ECO:0000313" key="4">
    <source>
        <dbReference type="Proteomes" id="UP000092993"/>
    </source>
</evidence>
<dbReference type="OrthoDB" id="2322499at2759"/>
<evidence type="ECO:0000256" key="1">
    <source>
        <dbReference type="SAM" id="MobiDB-lite"/>
    </source>
</evidence>
<dbReference type="Pfam" id="PF00646">
    <property type="entry name" value="F-box"/>
    <property type="match status" value="1"/>
</dbReference>
<dbReference type="EMBL" id="LUGG01000004">
    <property type="protein sequence ID" value="OBZ75138.1"/>
    <property type="molecule type" value="Genomic_DNA"/>
</dbReference>
<reference evidence="3 4" key="1">
    <citation type="submission" date="2016-03" db="EMBL/GenBank/DDBJ databases">
        <title>Whole genome sequencing of Grifola frondosa 9006-11.</title>
        <authorList>
            <person name="Min B."/>
            <person name="Park H."/>
            <person name="Kim J.-G."/>
            <person name="Cho H."/>
            <person name="Oh Y.-L."/>
            <person name="Kong W.-S."/>
            <person name="Choi I.-G."/>
        </authorList>
    </citation>
    <scope>NUCLEOTIDE SEQUENCE [LARGE SCALE GENOMIC DNA]</scope>
    <source>
        <strain evidence="3 4">9006-11</strain>
    </source>
</reference>
<dbReference type="CDD" id="cd22150">
    <property type="entry name" value="F-box_CeFBXA-like"/>
    <property type="match status" value="1"/>
</dbReference>
<dbReference type="PROSITE" id="PS50181">
    <property type="entry name" value="FBOX"/>
    <property type="match status" value="1"/>
</dbReference>
<organism evidence="3 4">
    <name type="scientific">Grifola frondosa</name>
    <name type="common">Maitake</name>
    <name type="synonym">Polyporus frondosus</name>
    <dbReference type="NCBI Taxonomy" id="5627"/>
    <lineage>
        <taxon>Eukaryota</taxon>
        <taxon>Fungi</taxon>
        <taxon>Dikarya</taxon>
        <taxon>Basidiomycota</taxon>
        <taxon>Agaricomycotina</taxon>
        <taxon>Agaricomycetes</taxon>
        <taxon>Polyporales</taxon>
        <taxon>Grifolaceae</taxon>
        <taxon>Grifola</taxon>
    </lineage>
</organism>
<evidence type="ECO:0000313" key="3">
    <source>
        <dbReference type="EMBL" id="OBZ75138.1"/>
    </source>
</evidence>
<protein>
    <recommendedName>
        <fullName evidence="2">F-box domain-containing protein</fullName>
    </recommendedName>
</protein>
<dbReference type="SUPFAM" id="SSF81383">
    <property type="entry name" value="F-box domain"/>
    <property type="match status" value="1"/>
</dbReference>
<feature type="domain" description="F-box" evidence="2">
    <location>
        <begin position="40"/>
        <end position="89"/>
    </location>
</feature>
<dbReference type="AlphaFoldDB" id="A0A1C7MEA3"/>
<dbReference type="InterPro" id="IPR001810">
    <property type="entry name" value="F-box_dom"/>
</dbReference>
<dbReference type="InterPro" id="IPR036047">
    <property type="entry name" value="F-box-like_dom_sf"/>
</dbReference>
<feature type="region of interest" description="Disordered" evidence="1">
    <location>
        <begin position="1"/>
        <end position="37"/>
    </location>
</feature>
<sequence length="562" mass="63208">MYKPQVSAASRVNRPRPTRKQKLEADRKKGKRPNRNAGKLAHLLNMPMDIFFEVASKLTPLDILHLSRVSKGFRAILISKTAQHIWIAARRNIQPQFPDCPPNLSELQYISLIFEQHCQACGIQRAPKVDYALGIRLCGPCWKTNVKQGKTLKKQFKNIDDKIFTLLPVADPNADDVDILDHDMHDLYYEPEFSAIAKQYLALLSDKEGLAQFVDVQRDAVDKRQLMTYCSIKAKLAELGYTTEEYPLYEREWNKIMYQSRDLTPTTWKTIPQAGEDIARKPEVQNSCCILGQMACTSRTDDGVIWSLPFCGRRNSSQTHSAIFKDAIELPSLAALLIADEPDKDISPEQFSATVDSFLLDAETFAMTVKQDLVGLMYNGDLKADEDPDDIRRLDGPAALFTCSQLFHRSILSASTLMEHWQAKHPSECWSADKVHRHYVNEKYVQQLVEALGFSENISINVVADLVDSGTSVACSCGEILTRPIGRWQHNLLAIALRHVETHNRNSQSVKQPALRVKILGPSETDDAQARRRDSAEAEGTILSTTVSNTPEISNVSASTIR</sequence>
<accession>A0A1C7MEA3</accession>
<proteinExistence type="predicted"/>
<gene>
    <name evidence="3" type="ORF">A0H81_04832</name>
</gene>
<dbReference type="SMART" id="SM00256">
    <property type="entry name" value="FBOX"/>
    <property type="match status" value="1"/>
</dbReference>